<dbReference type="PANTHER" id="PTHR32114:SF2">
    <property type="entry name" value="ABC TRANSPORTER ABCH.3"/>
    <property type="match status" value="1"/>
</dbReference>
<keyword evidence="4" id="KW-0175">Coiled coil</keyword>
<keyword evidence="7" id="KW-1185">Reference proteome</keyword>
<dbReference type="NCBIfam" id="TIGR03185">
    <property type="entry name" value="DNA_S_dndD"/>
    <property type="match status" value="1"/>
</dbReference>
<comment type="similarity">
    <text evidence="1">Belongs to the SMC family. SbcC subfamily.</text>
</comment>
<evidence type="ECO:0000313" key="7">
    <source>
        <dbReference type="Proteomes" id="UP000538292"/>
    </source>
</evidence>
<name>A0A7W1XU66_9BACL</name>
<feature type="domain" description="Rad50/SbcC-type AAA" evidence="5">
    <location>
        <begin position="5"/>
        <end position="247"/>
    </location>
</feature>
<gene>
    <name evidence="6" type="primary">dndD</name>
    <name evidence="6" type="ORF">H2C83_13615</name>
</gene>
<proteinExistence type="inferred from homology"/>
<dbReference type="PANTHER" id="PTHR32114">
    <property type="entry name" value="ABC TRANSPORTER ABCH.3"/>
    <property type="match status" value="1"/>
</dbReference>
<comment type="caution">
    <text evidence="6">The sequence shown here is derived from an EMBL/GenBank/DDBJ whole genome shotgun (WGS) entry which is preliminary data.</text>
</comment>
<evidence type="ECO:0000256" key="4">
    <source>
        <dbReference type="SAM" id="Coils"/>
    </source>
</evidence>
<dbReference type="AlphaFoldDB" id="A0A7W1XU66"/>
<dbReference type="Proteomes" id="UP000538292">
    <property type="component" value="Unassembled WGS sequence"/>
</dbReference>
<evidence type="ECO:0000313" key="6">
    <source>
        <dbReference type="EMBL" id="MBA4603339.1"/>
    </source>
</evidence>
<dbReference type="SUPFAM" id="SSF52540">
    <property type="entry name" value="P-loop containing nucleoside triphosphate hydrolases"/>
    <property type="match status" value="1"/>
</dbReference>
<dbReference type="Pfam" id="PF13476">
    <property type="entry name" value="AAA_23"/>
    <property type="match status" value="1"/>
</dbReference>
<dbReference type="Gene3D" id="3.40.50.300">
    <property type="entry name" value="P-loop containing nucleotide triphosphate hydrolases"/>
    <property type="match status" value="2"/>
</dbReference>
<dbReference type="InterPro" id="IPR038729">
    <property type="entry name" value="Rad50/SbcC_AAA"/>
</dbReference>
<dbReference type="InterPro" id="IPR017599">
    <property type="entry name" value="DNA_S_DndD"/>
</dbReference>
<evidence type="ECO:0000256" key="1">
    <source>
        <dbReference type="ARBA" id="ARBA00006930"/>
    </source>
</evidence>
<evidence type="ECO:0000259" key="5">
    <source>
        <dbReference type="Pfam" id="PF13476"/>
    </source>
</evidence>
<evidence type="ECO:0000256" key="2">
    <source>
        <dbReference type="ARBA" id="ARBA00011322"/>
    </source>
</evidence>
<dbReference type="GO" id="GO:0006302">
    <property type="term" value="P:double-strand break repair"/>
    <property type="evidence" value="ECO:0007669"/>
    <property type="project" value="InterPro"/>
</dbReference>
<protein>
    <recommendedName>
        <fullName evidence="3">Nuclease SbcCD subunit C</fullName>
    </recommendedName>
</protein>
<feature type="coiled-coil region" evidence="4">
    <location>
        <begin position="188"/>
        <end position="298"/>
    </location>
</feature>
<sequence>MKFVKLKFNNYKIYYGIQEIDLDIPPQQPPYRKNLILIGGLNGSGKTTILKAICLALFARRGMSKKEYEKLLSDAINKKAFSEGIRNCSVALTLQNDDELITIEVILTYNDHASLISENRKVYILDQKTQETRELTSITGEQFNHFINDRIPLDTAGFFLFDGEEIQSLVDKQDQGELKKAIQQIFSINILKKQENDLKNLLRDYEKEYAETATDKQHKSVLMEINQLKDKIDQLQNLNREINEELSDLNTQRKLIEQDRRKKLIQNQDSKAIIQKDIERYEQDLQKKEDEIKKFVERDIHLLLLNPFIQKLKDRLSLEKKYRIKKNIINAKFETYEKFMDQLIKELKETSLPLLKNYQVNQLKSAAKKAWAIIHDMKEAKELENFQFLHDLSQGDYEKLAQYPVSYQNELKEMIKRKIKLKGVISRLEEKLSGAPDALDTSEEDQKLTEINQRIGQLSYQLKMNKQSLMTFNSELRSKQKTFAQIEQKLNKRVFIQRKRDYTNRIIQATREFIDEFTKLKSSKIRNEFKFILDQLIRKDQEFFDVEFDENKYTFQIFDFQGNRINLQDRSAGEKQIIALSFIWALTKTAGLPLPFVIDTPLARLDSIHRNHLVKYFFNQLSDQVIILSTDTEISQEFQDAMKNYLFREYRLDYIEKNHTQIKEGYFIF</sequence>
<comment type="subunit">
    <text evidence="2">Heterodimer of SbcC and SbcD.</text>
</comment>
<evidence type="ECO:0000256" key="3">
    <source>
        <dbReference type="ARBA" id="ARBA00013368"/>
    </source>
</evidence>
<organism evidence="6 7">
    <name type="scientific">Thermoactinomyces mirandus</name>
    <dbReference type="NCBI Taxonomy" id="2756294"/>
    <lineage>
        <taxon>Bacteria</taxon>
        <taxon>Bacillati</taxon>
        <taxon>Bacillota</taxon>
        <taxon>Bacilli</taxon>
        <taxon>Bacillales</taxon>
        <taxon>Thermoactinomycetaceae</taxon>
        <taxon>Thermoactinomyces</taxon>
    </lineage>
</organism>
<dbReference type="EMBL" id="JACEOL010000047">
    <property type="protein sequence ID" value="MBA4603339.1"/>
    <property type="molecule type" value="Genomic_DNA"/>
</dbReference>
<dbReference type="RefSeq" id="WP_181741782.1">
    <property type="nucleotide sequence ID" value="NZ_JACEOL010000047.1"/>
</dbReference>
<accession>A0A7W1XU66</accession>
<dbReference type="InterPro" id="IPR027417">
    <property type="entry name" value="P-loop_NTPase"/>
</dbReference>
<dbReference type="GO" id="GO:0016887">
    <property type="term" value="F:ATP hydrolysis activity"/>
    <property type="evidence" value="ECO:0007669"/>
    <property type="project" value="InterPro"/>
</dbReference>
<reference evidence="6 7" key="1">
    <citation type="submission" date="2020-07" db="EMBL/GenBank/DDBJ databases">
        <title>Thermoactinomyces phylogeny.</title>
        <authorList>
            <person name="Dunlap C."/>
        </authorList>
    </citation>
    <scope>NUCLEOTIDE SEQUENCE [LARGE SCALE GENOMIC DNA]</scope>
    <source>
        <strain evidence="6 7">AMNI-1</strain>
    </source>
</reference>